<dbReference type="EMBL" id="CAJVPD010000262">
    <property type="protein sequence ID" value="CAG8408522.1"/>
    <property type="molecule type" value="Genomic_DNA"/>
</dbReference>
<protein>
    <recommendedName>
        <fullName evidence="2">Nephrocystin 3-like N-terminal domain-containing protein</fullName>
    </recommendedName>
</protein>
<evidence type="ECO:0000256" key="1">
    <source>
        <dbReference type="ARBA" id="ARBA00022737"/>
    </source>
</evidence>
<dbReference type="InterPro" id="IPR015943">
    <property type="entry name" value="WD40/YVTN_repeat-like_dom_sf"/>
</dbReference>
<organism evidence="3 4">
    <name type="scientific">Penicillium salamii</name>
    <dbReference type="NCBI Taxonomy" id="1612424"/>
    <lineage>
        <taxon>Eukaryota</taxon>
        <taxon>Fungi</taxon>
        <taxon>Dikarya</taxon>
        <taxon>Ascomycota</taxon>
        <taxon>Pezizomycotina</taxon>
        <taxon>Eurotiomycetes</taxon>
        <taxon>Eurotiomycetidae</taxon>
        <taxon>Eurotiales</taxon>
        <taxon>Aspergillaceae</taxon>
        <taxon>Penicillium</taxon>
    </lineage>
</organism>
<evidence type="ECO:0000259" key="2">
    <source>
        <dbReference type="Pfam" id="PF24883"/>
    </source>
</evidence>
<proteinExistence type="predicted"/>
<keyword evidence="1" id="KW-0677">Repeat</keyword>
<name>A0A9W4NUG3_9EURO</name>
<feature type="domain" description="Nephrocystin 3-like N-terminal" evidence="2">
    <location>
        <begin position="8"/>
        <end position="159"/>
    </location>
</feature>
<reference evidence="3" key="1">
    <citation type="submission" date="2021-07" db="EMBL/GenBank/DDBJ databases">
        <authorList>
            <person name="Branca A.L. A."/>
        </authorList>
    </citation>
    <scope>NUCLEOTIDE SEQUENCE</scope>
</reference>
<sequence>MGNEVETCGLFWMNGQAGTGKSTISRTICRRFADEDILGASFFFRRAVGRDRSERLFPTIARQLVDTIPGFDSHLNKAMRNYEKAEIEAKGMMAQFETLVFEPLSQIPKLGSGSLLTKVIVFDALDECSSTDDLGLLCESLSKLRSLESIRIRVFVTGRLVPELAKAFEDLERKEVKFRRLELHSEFKEETERDIAVFLKRELQGIGRKNGIQEEWPAAEHMRDLVSLATSPSPLFIYASTLCAFVDDGDSNQIGNGRSRIKHRKSPLKQLRLWLEKRHNASQLDQIYRQIFYQIIFGTYDEIDDDETEPIALDGEDIEEFFDILGSICMLSYPLSIPGLAALLRIDEFEVIRWVRGLHAVLNVPRESQDPVEILHKSFLDFVTSENGIGIMNIRVDPQMVHGRLASRCIQVMESKLRKNICEVDHFGSIDLEDMVDLSKKYLPSEVVYACLNWIHHLSHSDQDVINVTEIERFLECHLLHWIEVLAILREFASVPESIKALRQLMMNRSTSLTMLSKDVERFISAYGSIITTAPLQTYGSALVFSPKKSQIRLRYWQQRLDFVQSVEGVEQSWGRCLHTFSSSYPYSADFSPNGDRIAVASLGGEERVWSLATGVCQHFIDNVCSWRHNIKWSPSGDQIASLNPAKSTIQLRSAKTGSLQ</sequence>
<evidence type="ECO:0000313" key="4">
    <source>
        <dbReference type="Proteomes" id="UP001152592"/>
    </source>
</evidence>
<accession>A0A9W4NUG3</accession>
<comment type="caution">
    <text evidence="3">The sequence shown here is derived from an EMBL/GenBank/DDBJ whole genome shotgun (WGS) entry which is preliminary data.</text>
</comment>
<dbReference type="OrthoDB" id="10255768at2759"/>
<dbReference type="Pfam" id="PF24883">
    <property type="entry name" value="NPHP3_N"/>
    <property type="match status" value="1"/>
</dbReference>
<dbReference type="Gene3D" id="2.130.10.10">
    <property type="entry name" value="YVTN repeat-like/Quinoprotein amine dehydrogenase"/>
    <property type="match status" value="1"/>
</dbReference>
<dbReference type="PANTHER" id="PTHR10039">
    <property type="entry name" value="AMELOGENIN"/>
    <property type="match status" value="1"/>
</dbReference>
<dbReference type="InterPro" id="IPR056884">
    <property type="entry name" value="NPHP3-like_N"/>
</dbReference>
<dbReference type="Gene3D" id="3.40.50.300">
    <property type="entry name" value="P-loop containing nucleotide triphosphate hydrolases"/>
    <property type="match status" value="1"/>
</dbReference>
<dbReference type="SUPFAM" id="SSF82171">
    <property type="entry name" value="DPP6 N-terminal domain-like"/>
    <property type="match status" value="1"/>
</dbReference>
<evidence type="ECO:0000313" key="3">
    <source>
        <dbReference type="EMBL" id="CAG8408522.1"/>
    </source>
</evidence>
<dbReference type="PANTHER" id="PTHR10039:SF17">
    <property type="entry name" value="FUNGAL STAND N-TERMINAL GOODBYE DOMAIN-CONTAINING PROTEIN-RELATED"/>
    <property type="match status" value="1"/>
</dbReference>
<dbReference type="AlphaFoldDB" id="A0A9W4NUG3"/>
<dbReference type="InterPro" id="IPR027417">
    <property type="entry name" value="P-loop_NTPase"/>
</dbReference>
<gene>
    <name evidence="3" type="ORF">PSALAMII_LOCUS8445</name>
</gene>
<dbReference type="SUPFAM" id="SSF52540">
    <property type="entry name" value="P-loop containing nucleoside triphosphate hydrolases"/>
    <property type="match status" value="1"/>
</dbReference>
<dbReference type="Proteomes" id="UP001152592">
    <property type="component" value="Unassembled WGS sequence"/>
</dbReference>